<evidence type="ECO:0000313" key="1">
    <source>
        <dbReference type="EMBL" id="MPC27776.1"/>
    </source>
</evidence>
<sequence length="108" mass="12199">MLHLNRRKNEAAEAHYYEGITGSKKKFSSGSPKTEVLLTFCLCKLGGPEEKELTFLLANELPSAQPSVLYTKTGQCFVHNETALPDFQLTEYWSMRKCCGEHFSNHAI</sequence>
<comment type="caution">
    <text evidence="1">The sequence shown here is derived from an EMBL/GenBank/DDBJ whole genome shotgun (WGS) entry which is preliminary data.</text>
</comment>
<evidence type="ECO:0000313" key="2">
    <source>
        <dbReference type="Proteomes" id="UP000324222"/>
    </source>
</evidence>
<dbReference type="AlphaFoldDB" id="A0A5B7E3P4"/>
<name>A0A5B7E3P4_PORTR</name>
<proteinExistence type="predicted"/>
<reference evidence="1 2" key="1">
    <citation type="submission" date="2019-05" db="EMBL/GenBank/DDBJ databases">
        <title>Another draft genome of Portunus trituberculatus and its Hox gene families provides insights of decapod evolution.</title>
        <authorList>
            <person name="Jeong J.-H."/>
            <person name="Song I."/>
            <person name="Kim S."/>
            <person name="Choi T."/>
            <person name="Kim D."/>
            <person name="Ryu S."/>
            <person name="Kim W."/>
        </authorList>
    </citation>
    <scope>NUCLEOTIDE SEQUENCE [LARGE SCALE GENOMIC DNA]</scope>
    <source>
        <tissue evidence="1">Muscle</tissue>
    </source>
</reference>
<keyword evidence="2" id="KW-1185">Reference proteome</keyword>
<accession>A0A5B7E3P4</accession>
<protein>
    <submittedName>
        <fullName evidence="1">Uncharacterized protein</fullName>
    </submittedName>
</protein>
<organism evidence="1 2">
    <name type="scientific">Portunus trituberculatus</name>
    <name type="common">Swimming crab</name>
    <name type="synonym">Neptunus trituberculatus</name>
    <dbReference type="NCBI Taxonomy" id="210409"/>
    <lineage>
        <taxon>Eukaryota</taxon>
        <taxon>Metazoa</taxon>
        <taxon>Ecdysozoa</taxon>
        <taxon>Arthropoda</taxon>
        <taxon>Crustacea</taxon>
        <taxon>Multicrustacea</taxon>
        <taxon>Malacostraca</taxon>
        <taxon>Eumalacostraca</taxon>
        <taxon>Eucarida</taxon>
        <taxon>Decapoda</taxon>
        <taxon>Pleocyemata</taxon>
        <taxon>Brachyura</taxon>
        <taxon>Eubrachyura</taxon>
        <taxon>Portunoidea</taxon>
        <taxon>Portunidae</taxon>
        <taxon>Portuninae</taxon>
        <taxon>Portunus</taxon>
    </lineage>
</organism>
<dbReference type="EMBL" id="VSRR010001801">
    <property type="protein sequence ID" value="MPC27776.1"/>
    <property type="molecule type" value="Genomic_DNA"/>
</dbReference>
<gene>
    <name evidence="1" type="ORF">E2C01_020959</name>
</gene>
<dbReference type="Proteomes" id="UP000324222">
    <property type="component" value="Unassembled WGS sequence"/>
</dbReference>